<gene>
    <name evidence="1" type="ORF">MW871_15645</name>
    <name evidence="2" type="ORF">MW871_15955</name>
</gene>
<name>A0A9X1XX27_9FLAO</name>
<dbReference type="Proteomes" id="UP001139260">
    <property type="component" value="Unassembled WGS sequence"/>
</dbReference>
<dbReference type="EMBL" id="JALNUB010000017">
    <property type="protein sequence ID" value="MCK8143324.1"/>
    <property type="molecule type" value="Genomic_DNA"/>
</dbReference>
<evidence type="ECO:0000313" key="2">
    <source>
        <dbReference type="EMBL" id="MCK8143386.1"/>
    </source>
</evidence>
<sequence>MPKMYFNRLHLNVTENQRKDIFLIDGIRSEASAGYNDYSYKIVDVVTYENYIKGYLIKYDPYGRGEVLDEITGTVIRGGTVNNIVGKSLFIINTAEMIIAFEEIKNLISKTMFERMFINLFKTNHQGKTFEFSISTISEKYSFIEKVKKLHNINRVSIMLVPSNPNNADLWRDTDERMQENRITKYREVQESSNDEGIIIDDETIAKMAMSEDGYGVASAQGKDEEGNLLTITTTSKRQEITQVLPDNVERGSFPGIINYLSRTFERIRSRTNHQE</sequence>
<dbReference type="RefSeq" id="WP_248429339.1">
    <property type="nucleotide sequence ID" value="NZ_JALNUB010000017.1"/>
</dbReference>
<comment type="caution">
    <text evidence="2">The sequence shown here is derived from an EMBL/GenBank/DDBJ whole genome shotgun (WGS) entry which is preliminary data.</text>
</comment>
<keyword evidence="3" id="KW-1185">Reference proteome</keyword>
<accession>A0A9X1XX27</accession>
<dbReference type="InterPro" id="IPR031832">
    <property type="entry name" value="DUF4747"/>
</dbReference>
<reference evidence="2" key="1">
    <citation type="submission" date="2022-04" db="EMBL/GenBank/DDBJ databases">
        <title>Flavobacterium pygoscelis sp. nov. isolated from Chinstrap chick (Pygoscelis antarcticus).</title>
        <authorList>
            <person name="Irgang R."/>
            <person name="Poblete-Morales M."/>
            <person name="Avendano-Herrera R."/>
        </authorList>
    </citation>
    <scope>NUCLEOTIDE SEQUENCE</scope>
    <source>
        <strain evidence="2">I-SCBP12n</strain>
    </source>
</reference>
<organism evidence="2 3">
    <name type="scientific">Flavobacterium pygoscelis</name>
    <dbReference type="NCBI Taxonomy" id="2893176"/>
    <lineage>
        <taxon>Bacteria</taxon>
        <taxon>Pseudomonadati</taxon>
        <taxon>Bacteroidota</taxon>
        <taxon>Flavobacteriia</taxon>
        <taxon>Flavobacteriales</taxon>
        <taxon>Flavobacteriaceae</taxon>
        <taxon>Flavobacterium</taxon>
    </lineage>
</organism>
<dbReference type="EMBL" id="JALNUB010000022">
    <property type="protein sequence ID" value="MCK8143386.1"/>
    <property type="molecule type" value="Genomic_DNA"/>
</dbReference>
<dbReference type="Pfam" id="PF15931">
    <property type="entry name" value="DUF4747"/>
    <property type="match status" value="1"/>
</dbReference>
<evidence type="ECO:0000313" key="1">
    <source>
        <dbReference type="EMBL" id="MCK8143324.1"/>
    </source>
</evidence>
<evidence type="ECO:0000313" key="3">
    <source>
        <dbReference type="Proteomes" id="UP001139260"/>
    </source>
</evidence>
<dbReference type="AlphaFoldDB" id="A0A9X1XX27"/>
<proteinExistence type="predicted"/>
<protein>
    <submittedName>
        <fullName evidence="2">DUF4747 family protein</fullName>
    </submittedName>
</protein>